<gene>
    <name evidence="1" type="ORF">WMSIL1_LOCUS13788</name>
</gene>
<evidence type="ECO:0000313" key="1">
    <source>
        <dbReference type="EMBL" id="VUZ56067.1"/>
    </source>
</evidence>
<dbReference type="EMBL" id="CABIJS010000698">
    <property type="protein sequence ID" value="VUZ56067.1"/>
    <property type="molecule type" value="Genomic_DNA"/>
</dbReference>
<reference evidence="1 2" key="1">
    <citation type="submission" date="2019-07" db="EMBL/GenBank/DDBJ databases">
        <authorList>
            <person name="Jastrzebski P J."/>
            <person name="Paukszto L."/>
            <person name="Jastrzebski P J."/>
        </authorList>
    </citation>
    <scope>NUCLEOTIDE SEQUENCE [LARGE SCALE GENOMIC DNA]</scope>
    <source>
        <strain evidence="1 2">WMS-il1</strain>
    </source>
</reference>
<sequence>MSGDSTWPKCIFFGDSITQRGYDVEGCYLGALASRFQRVYYSLVPSFVENSLSKCRISTKYSCLLHFLGCKRCQFWIAKGRSSGIQI</sequence>
<organism evidence="1 2">
    <name type="scientific">Hymenolepis diminuta</name>
    <name type="common">Rat tapeworm</name>
    <dbReference type="NCBI Taxonomy" id="6216"/>
    <lineage>
        <taxon>Eukaryota</taxon>
        <taxon>Metazoa</taxon>
        <taxon>Spiralia</taxon>
        <taxon>Lophotrochozoa</taxon>
        <taxon>Platyhelminthes</taxon>
        <taxon>Cestoda</taxon>
        <taxon>Eucestoda</taxon>
        <taxon>Cyclophyllidea</taxon>
        <taxon>Hymenolepididae</taxon>
        <taxon>Hymenolepis</taxon>
    </lineage>
</organism>
<name>A0A564Z995_HYMDI</name>
<keyword evidence="2" id="KW-1185">Reference proteome</keyword>
<dbReference type="Proteomes" id="UP000321570">
    <property type="component" value="Unassembled WGS sequence"/>
</dbReference>
<proteinExistence type="predicted"/>
<dbReference type="AlphaFoldDB" id="A0A564Z995"/>
<evidence type="ECO:0000313" key="2">
    <source>
        <dbReference type="Proteomes" id="UP000321570"/>
    </source>
</evidence>
<protein>
    <submittedName>
        <fullName evidence="1">Uncharacterized protein</fullName>
    </submittedName>
</protein>
<accession>A0A564Z995</accession>